<dbReference type="FunCoup" id="A9USV4">
    <property type="interactions" value="128"/>
</dbReference>
<keyword evidence="9" id="KW-1185">Reference proteome</keyword>
<evidence type="ECO:0000259" key="7">
    <source>
        <dbReference type="PROSITE" id="PS50127"/>
    </source>
</evidence>
<dbReference type="KEGG" id="mbr:MONBRDRAFT_14240"/>
<dbReference type="InterPro" id="IPR050113">
    <property type="entry name" value="Ub_conjugating_enzyme"/>
</dbReference>
<evidence type="ECO:0000313" key="8">
    <source>
        <dbReference type="EMBL" id="EDQ92170.1"/>
    </source>
</evidence>
<feature type="domain" description="UBC core" evidence="7">
    <location>
        <begin position="1"/>
        <end position="163"/>
    </location>
</feature>
<dbReference type="STRING" id="81824.A9USV4"/>
<accession>A9USV4</accession>
<dbReference type="Gene3D" id="3.10.110.10">
    <property type="entry name" value="Ubiquitin Conjugating Enzyme"/>
    <property type="match status" value="1"/>
</dbReference>
<dbReference type="InParanoid" id="A9USV4"/>
<dbReference type="GO" id="GO:0061631">
    <property type="term" value="F:ubiquitin conjugating enzyme activity"/>
    <property type="evidence" value="ECO:0000318"/>
    <property type="project" value="GO_Central"/>
</dbReference>
<dbReference type="GO" id="GO:0005524">
    <property type="term" value="F:ATP binding"/>
    <property type="evidence" value="ECO:0007669"/>
    <property type="project" value="UniProtKB-KW"/>
</dbReference>
<dbReference type="AlphaFoldDB" id="A9USV4"/>
<dbReference type="InterPro" id="IPR016135">
    <property type="entry name" value="UBQ-conjugating_enzyme/RWD"/>
</dbReference>
<dbReference type="eggNOG" id="KOG0897">
    <property type="taxonomic scope" value="Eukaryota"/>
</dbReference>
<comment type="function">
    <text evidence="6">Probable E2 ubiquitin-protein ligase that catalyzes the covalent attachment of ubiquitin to target proteins. May facilitate the monoubiquitination and degradation of MTOR and CCNE1 through interaction with FBXW7.</text>
</comment>
<sequence length="170" mass="19433">MQKRLMQELKLLDKCTSIKDGVFEVSLVNDNLFEWDVMLHKFDPDTLIAHDLEMMRRSHGVGSIWLRISFPQNFPFVPPFVRVLAPVVHGGFVLSGGAVCMELLTPDGWSQAYRMESVILQTMSTIGKGQARIVRQVRRPLTDEEAKRSYDHLVRVHKKHGWHTPQPGDG</sequence>
<dbReference type="Pfam" id="PF00179">
    <property type="entry name" value="UQ_con"/>
    <property type="match status" value="1"/>
</dbReference>
<keyword evidence="4" id="KW-0833">Ubl conjugation pathway</keyword>
<dbReference type="Proteomes" id="UP000001357">
    <property type="component" value="Unassembled WGS sequence"/>
</dbReference>
<dbReference type="EMBL" id="CH991544">
    <property type="protein sequence ID" value="EDQ92170.1"/>
    <property type="molecule type" value="Genomic_DNA"/>
</dbReference>
<dbReference type="CDD" id="cd23802">
    <property type="entry name" value="UBCc_UBE2Q"/>
    <property type="match status" value="1"/>
</dbReference>
<dbReference type="PROSITE" id="PS50127">
    <property type="entry name" value="UBC_2"/>
    <property type="match status" value="1"/>
</dbReference>
<keyword evidence="5" id="KW-0067">ATP-binding</keyword>
<reference evidence="8 9" key="1">
    <citation type="journal article" date="2008" name="Nature">
        <title>The genome of the choanoflagellate Monosiga brevicollis and the origin of metazoans.</title>
        <authorList>
            <consortium name="JGI Sequencing"/>
            <person name="King N."/>
            <person name="Westbrook M.J."/>
            <person name="Young S.L."/>
            <person name="Kuo A."/>
            <person name="Abedin M."/>
            <person name="Chapman J."/>
            <person name="Fairclough S."/>
            <person name="Hellsten U."/>
            <person name="Isogai Y."/>
            <person name="Letunic I."/>
            <person name="Marr M."/>
            <person name="Pincus D."/>
            <person name="Putnam N."/>
            <person name="Rokas A."/>
            <person name="Wright K.J."/>
            <person name="Zuzow R."/>
            <person name="Dirks W."/>
            <person name="Good M."/>
            <person name="Goodstein D."/>
            <person name="Lemons D."/>
            <person name="Li W."/>
            <person name="Lyons J.B."/>
            <person name="Morris A."/>
            <person name="Nichols S."/>
            <person name="Richter D.J."/>
            <person name="Salamov A."/>
            <person name="Bork P."/>
            <person name="Lim W.A."/>
            <person name="Manning G."/>
            <person name="Miller W.T."/>
            <person name="McGinnis W."/>
            <person name="Shapiro H."/>
            <person name="Tjian R."/>
            <person name="Grigoriev I.V."/>
            <person name="Rokhsar D."/>
        </authorList>
    </citation>
    <scope>NUCLEOTIDE SEQUENCE [LARGE SCALE GENOMIC DNA]</scope>
    <source>
        <strain evidence="9">MX1 / ATCC 50154</strain>
    </source>
</reference>
<dbReference type="InterPro" id="IPR000608">
    <property type="entry name" value="UBC"/>
</dbReference>
<dbReference type="GO" id="GO:0000209">
    <property type="term" value="P:protein polyubiquitination"/>
    <property type="evidence" value="ECO:0000318"/>
    <property type="project" value="GO_Central"/>
</dbReference>
<dbReference type="GO" id="GO:0005634">
    <property type="term" value="C:nucleus"/>
    <property type="evidence" value="ECO:0000318"/>
    <property type="project" value="GO_Central"/>
</dbReference>
<dbReference type="GeneID" id="5888683"/>
<gene>
    <name evidence="8" type="ORF">MONBRDRAFT_14240</name>
</gene>
<evidence type="ECO:0000256" key="4">
    <source>
        <dbReference type="ARBA" id="ARBA00022786"/>
    </source>
</evidence>
<keyword evidence="2" id="KW-0808">Transferase</keyword>
<name>A9USV4_MONBE</name>
<organism evidence="8 9">
    <name type="scientific">Monosiga brevicollis</name>
    <name type="common">Choanoflagellate</name>
    <dbReference type="NCBI Taxonomy" id="81824"/>
    <lineage>
        <taxon>Eukaryota</taxon>
        <taxon>Choanoflagellata</taxon>
        <taxon>Craspedida</taxon>
        <taxon>Salpingoecidae</taxon>
        <taxon>Monosiga</taxon>
    </lineage>
</organism>
<dbReference type="FunFam" id="3.10.110.10:FF:000036">
    <property type="entry name" value="ubiquitin-conjugating enzyme E2Q-like protein 1"/>
    <property type="match status" value="1"/>
</dbReference>
<protein>
    <recommendedName>
        <fullName evidence="1">E2 ubiquitin-conjugating enzyme</fullName>
        <ecNumber evidence="1">2.3.2.23</ecNumber>
    </recommendedName>
</protein>
<keyword evidence="3" id="KW-0547">Nucleotide-binding</keyword>
<evidence type="ECO:0000256" key="6">
    <source>
        <dbReference type="ARBA" id="ARBA00055455"/>
    </source>
</evidence>
<proteinExistence type="predicted"/>
<dbReference type="EC" id="2.3.2.23" evidence="1"/>
<evidence type="ECO:0000256" key="1">
    <source>
        <dbReference type="ARBA" id="ARBA00012486"/>
    </source>
</evidence>
<evidence type="ECO:0000256" key="2">
    <source>
        <dbReference type="ARBA" id="ARBA00022679"/>
    </source>
</evidence>
<dbReference type="RefSeq" id="XP_001743456.1">
    <property type="nucleotide sequence ID" value="XM_001743404.1"/>
</dbReference>
<dbReference type="PANTHER" id="PTHR24067">
    <property type="entry name" value="UBIQUITIN-CONJUGATING ENZYME E2"/>
    <property type="match status" value="1"/>
</dbReference>
<evidence type="ECO:0000313" key="9">
    <source>
        <dbReference type="Proteomes" id="UP000001357"/>
    </source>
</evidence>
<evidence type="ECO:0000256" key="5">
    <source>
        <dbReference type="ARBA" id="ARBA00022840"/>
    </source>
</evidence>
<dbReference type="SMART" id="SM00212">
    <property type="entry name" value="UBCc"/>
    <property type="match status" value="1"/>
</dbReference>
<dbReference type="SUPFAM" id="SSF54495">
    <property type="entry name" value="UBC-like"/>
    <property type="match status" value="1"/>
</dbReference>
<evidence type="ECO:0000256" key="3">
    <source>
        <dbReference type="ARBA" id="ARBA00022741"/>
    </source>
</evidence>